<dbReference type="Gene3D" id="3.10.450.40">
    <property type="match status" value="1"/>
</dbReference>
<keyword evidence="5" id="KW-1185">Reference proteome</keyword>
<feature type="signal peptide" evidence="2">
    <location>
        <begin position="1"/>
        <end position="29"/>
    </location>
</feature>
<dbReference type="KEGG" id="cted:CTEST_07710"/>
<dbReference type="AlphaFoldDB" id="A0A0G3HCS1"/>
<dbReference type="EMBL" id="CP011545">
    <property type="protein sequence ID" value="AKK08972.1"/>
    <property type="molecule type" value="Genomic_DNA"/>
</dbReference>
<dbReference type="Proteomes" id="UP000035540">
    <property type="component" value="Chromosome"/>
</dbReference>
<sequence>MTIRALTLTTLAVSAGLVLSACSNSSDTAAPPSTTTATVTAEATSPAPSSSAEVAGTEEDPAFGAIDAVLAAHAGGVIVSIDRDYRDEHYEVDVVVGDQVLDLKVDYAGQVSEDDRDSDSDDIRKAQNATLSAADAIRQALEQHPDGVLDDAELDEDNGRLQWEISLDDQSRNDLVELNIPAN</sequence>
<reference evidence="4 5" key="1">
    <citation type="journal article" date="2015" name="Genome Announc.">
        <title>Complete Genome Sequence of the Type Strain Corynebacterium testudinoris DSM 44614, Recovered from Necrotic Lesions in the Mouth of a Tortoise.</title>
        <authorList>
            <person name="Ruckert C."/>
            <person name="Kriete M."/>
            <person name="Jaenicke S."/>
            <person name="Winkler A."/>
            <person name="Tauch A."/>
        </authorList>
    </citation>
    <scope>NUCLEOTIDE SEQUENCE [LARGE SCALE GENOMIC DNA]</scope>
    <source>
        <strain evidence="4 5">DSM 44614</strain>
    </source>
</reference>
<gene>
    <name evidence="4" type="ORF">CTEST_07710</name>
</gene>
<evidence type="ECO:0000256" key="1">
    <source>
        <dbReference type="SAM" id="MobiDB-lite"/>
    </source>
</evidence>
<feature type="region of interest" description="Disordered" evidence="1">
    <location>
        <begin position="24"/>
        <end position="56"/>
    </location>
</feature>
<dbReference type="Pfam" id="PF03413">
    <property type="entry name" value="PepSY"/>
    <property type="match status" value="1"/>
</dbReference>
<dbReference type="PROSITE" id="PS51257">
    <property type="entry name" value="PROKAR_LIPOPROTEIN"/>
    <property type="match status" value="1"/>
</dbReference>
<dbReference type="PATRIC" id="fig|136857.5.peg.1531"/>
<protein>
    <submittedName>
        <fullName evidence="4">Peptidase propeptide domain-containing protein</fullName>
    </submittedName>
</protein>
<evidence type="ECO:0000259" key="3">
    <source>
        <dbReference type="Pfam" id="PF03413"/>
    </source>
</evidence>
<evidence type="ECO:0000313" key="4">
    <source>
        <dbReference type="EMBL" id="AKK08972.1"/>
    </source>
</evidence>
<organism evidence="4 5">
    <name type="scientific">Corynebacterium testudinoris</name>
    <dbReference type="NCBI Taxonomy" id="136857"/>
    <lineage>
        <taxon>Bacteria</taxon>
        <taxon>Bacillati</taxon>
        <taxon>Actinomycetota</taxon>
        <taxon>Actinomycetes</taxon>
        <taxon>Mycobacteriales</taxon>
        <taxon>Corynebacteriaceae</taxon>
        <taxon>Corynebacterium</taxon>
    </lineage>
</organism>
<dbReference type="STRING" id="136857.CTEST_07710"/>
<evidence type="ECO:0000256" key="2">
    <source>
        <dbReference type="SAM" id="SignalP"/>
    </source>
</evidence>
<proteinExistence type="predicted"/>
<keyword evidence="2" id="KW-0732">Signal</keyword>
<feature type="compositionally biased region" description="Low complexity" evidence="1">
    <location>
        <begin position="25"/>
        <end position="55"/>
    </location>
</feature>
<name>A0A0G3HCS1_9CORY</name>
<evidence type="ECO:0000313" key="5">
    <source>
        <dbReference type="Proteomes" id="UP000035540"/>
    </source>
</evidence>
<dbReference type="InterPro" id="IPR025711">
    <property type="entry name" value="PepSY"/>
</dbReference>
<reference evidence="5" key="2">
    <citation type="submission" date="2015-05" db="EMBL/GenBank/DDBJ databases">
        <title>Complete genome sequence of Corynebacterium testudinoris DSM 44614, recovered from necrotic lesions in the mouth of a tortoise.</title>
        <authorList>
            <person name="Ruckert C."/>
            <person name="Albersmeier A."/>
            <person name="Winkler A."/>
            <person name="Tauch A."/>
        </authorList>
    </citation>
    <scope>NUCLEOTIDE SEQUENCE [LARGE SCALE GENOMIC DNA]</scope>
    <source>
        <strain evidence="5">DSM 44614</strain>
    </source>
</reference>
<feature type="chain" id="PRO_5039693917" evidence="2">
    <location>
        <begin position="30"/>
        <end position="183"/>
    </location>
</feature>
<accession>A0A0G3HCS1</accession>
<dbReference type="OrthoDB" id="4415534at2"/>
<feature type="domain" description="PepSY" evidence="3">
    <location>
        <begin position="131"/>
        <end position="173"/>
    </location>
</feature>